<evidence type="ECO:0000256" key="4">
    <source>
        <dbReference type="ARBA" id="ARBA00023136"/>
    </source>
</evidence>
<organism evidence="8 9">
    <name type="scientific">Zingiber officinale</name>
    <name type="common">Ginger</name>
    <name type="synonym">Amomum zingiber</name>
    <dbReference type="NCBI Taxonomy" id="94328"/>
    <lineage>
        <taxon>Eukaryota</taxon>
        <taxon>Viridiplantae</taxon>
        <taxon>Streptophyta</taxon>
        <taxon>Embryophyta</taxon>
        <taxon>Tracheophyta</taxon>
        <taxon>Spermatophyta</taxon>
        <taxon>Magnoliopsida</taxon>
        <taxon>Liliopsida</taxon>
        <taxon>Zingiberales</taxon>
        <taxon>Zingiberaceae</taxon>
        <taxon>Zingiber</taxon>
    </lineage>
</organism>
<dbReference type="InterPro" id="IPR044610">
    <property type="entry name" value="GLCAT14A/B/C"/>
</dbReference>
<protein>
    <submittedName>
        <fullName evidence="8">Uncharacterized protein</fullName>
    </submittedName>
</protein>
<evidence type="ECO:0000313" key="8">
    <source>
        <dbReference type="EMBL" id="KAG6500091.1"/>
    </source>
</evidence>
<keyword evidence="2" id="KW-0328">Glycosyltransferase</keyword>
<dbReference type="InterPro" id="IPR003406">
    <property type="entry name" value="Glyco_trans_14"/>
</dbReference>
<feature type="region of interest" description="Disordered" evidence="6">
    <location>
        <begin position="1"/>
        <end position="31"/>
    </location>
</feature>
<feature type="transmembrane region" description="Helical" evidence="7">
    <location>
        <begin position="41"/>
        <end position="60"/>
    </location>
</feature>
<evidence type="ECO:0000256" key="2">
    <source>
        <dbReference type="ARBA" id="ARBA00022676"/>
    </source>
</evidence>
<evidence type="ECO:0000256" key="7">
    <source>
        <dbReference type="SAM" id="Phobius"/>
    </source>
</evidence>
<dbReference type="OrthoDB" id="2019572at2759"/>
<evidence type="ECO:0000256" key="1">
    <source>
        <dbReference type="ARBA" id="ARBA00004606"/>
    </source>
</evidence>
<comment type="subcellular location">
    <subcellularLocation>
        <location evidence="1">Membrane</location>
        <topology evidence="1">Single-pass type II membrane protein</topology>
    </subcellularLocation>
</comment>
<dbReference type="AlphaFoldDB" id="A0A8J5G5C2"/>
<dbReference type="GO" id="GO:0015020">
    <property type="term" value="F:glucuronosyltransferase activity"/>
    <property type="evidence" value="ECO:0007669"/>
    <property type="project" value="InterPro"/>
</dbReference>
<sequence length="440" mass="48421">MQPTSSSSSSSPNLAASSPPPPPPPPQQHLFSGFPKESRNLYWILLTSLVSLFLILSFSYPSSSPSASSSTPHVRSAAAEAAALLSSSSPPPPSIAYFLAGSAGDNDRLLRLLHAVYHPRNLYLLLDGAAPQDQRERLALAVREVPAFRSARNVHVVGKPDFANPHGSSSLAATIHGAAILLRVGADWDWFVNLDASEYPLVTQDDLLHVFSFLPKDLNFVQHSSYIGWRESRQLRPIIVDPGLYLSSRTDIFYATQKREFPNAYKLFVGSSSVILSRKFLEHCILGTDNLPRTILMYYANTPSPQTNYFQTVLCNSPAFNRTIVNHHLHYSEQDASPKKKLRLLTLDDLKNMTISGVAFGARFSKDDPVLDHIDKEILSRDPGRIVPGGWCLGGSHGDPCAVWGRPDVLTPGPGATRLAKSIADMLSDERFHSQQCIWD</sequence>
<dbReference type="GO" id="GO:0016020">
    <property type="term" value="C:membrane"/>
    <property type="evidence" value="ECO:0007669"/>
    <property type="project" value="UniProtKB-SubCell"/>
</dbReference>
<dbReference type="Proteomes" id="UP000734854">
    <property type="component" value="Unassembled WGS sequence"/>
</dbReference>
<evidence type="ECO:0000313" key="9">
    <source>
        <dbReference type="Proteomes" id="UP000734854"/>
    </source>
</evidence>
<dbReference type="PANTHER" id="PTHR45719:SF10">
    <property type="entry name" value="CORE-2_I-BRANCHING BETA-1,6-N-ACETYLGLUCOSAMINYLTRANSFERASE FAMILY PROTEIN"/>
    <property type="match status" value="1"/>
</dbReference>
<keyword evidence="9" id="KW-1185">Reference proteome</keyword>
<gene>
    <name evidence="8" type="ORF">ZIOFF_039905</name>
</gene>
<evidence type="ECO:0000256" key="5">
    <source>
        <dbReference type="ARBA" id="ARBA00023180"/>
    </source>
</evidence>
<reference evidence="8 9" key="1">
    <citation type="submission" date="2020-08" db="EMBL/GenBank/DDBJ databases">
        <title>Plant Genome Project.</title>
        <authorList>
            <person name="Zhang R.-G."/>
        </authorList>
    </citation>
    <scope>NUCLEOTIDE SEQUENCE [LARGE SCALE GENOMIC DNA]</scope>
    <source>
        <tissue evidence="8">Rhizome</tissue>
    </source>
</reference>
<name>A0A8J5G5C2_ZINOF</name>
<feature type="compositionally biased region" description="Pro residues" evidence="6">
    <location>
        <begin position="18"/>
        <end position="27"/>
    </location>
</feature>
<dbReference type="PANTHER" id="PTHR45719">
    <property type="entry name" value="GLYCOSYLTRANSFERASE"/>
    <property type="match status" value="1"/>
</dbReference>
<evidence type="ECO:0000256" key="3">
    <source>
        <dbReference type="ARBA" id="ARBA00022679"/>
    </source>
</evidence>
<keyword evidence="3" id="KW-0808">Transferase</keyword>
<feature type="compositionally biased region" description="Low complexity" evidence="6">
    <location>
        <begin position="1"/>
        <end position="17"/>
    </location>
</feature>
<proteinExistence type="predicted"/>
<keyword evidence="7" id="KW-0812">Transmembrane</keyword>
<comment type="caution">
    <text evidence="8">The sequence shown here is derived from an EMBL/GenBank/DDBJ whole genome shotgun (WGS) entry which is preliminary data.</text>
</comment>
<accession>A0A8J5G5C2</accession>
<evidence type="ECO:0000256" key="6">
    <source>
        <dbReference type="SAM" id="MobiDB-lite"/>
    </source>
</evidence>
<keyword evidence="7" id="KW-1133">Transmembrane helix</keyword>
<keyword evidence="5" id="KW-0325">Glycoprotein</keyword>
<keyword evidence="4 7" id="KW-0472">Membrane</keyword>
<dbReference type="Pfam" id="PF02485">
    <property type="entry name" value="Branch"/>
    <property type="match status" value="1"/>
</dbReference>
<dbReference type="EMBL" id="JACMSC010000011">
    <property type="protein sequence ID" value="KAG6500091.1"/>
    <property type="molecule type" value="Genomic_DNA"/>
</dbReference>